<comment type="caution">
    <text evidence="2">The sequence shown here is derived from an EMBL/GenBank/DDBJ whole genome shotgun (WGS) entry which is preliminary data.</text>
</comment>
<evidence type="ECO:0000313" key="2">
    <source>
        <dbReference type="EMBL" id="KRX03010.1"/>
    </source>
</evidence>
<organism evidence="2 3">
    <name type="scientific">Pseudocohnilembus persalinus</name>
    <name type="common">Ciliate</name>
    <dbReference type="NCBI Taxonomy" id="266149"/>
    <lineage>
        <taxon>Eukaryota</taxon>
        <taxon>Sar</taxon>
        <taxon>Alveolata</taxon>
        <taxon>Ciliophora</taxon>
        <taxon>Intramacronucleata</taxon>
        <taxon>Oligohymenophorea</taxon>
        <taxon>Scuticociliatia</taxon>
        <taxon>Philasterida</taxon>
        <taxon>Pseudocohnilembidae</taxon>
        <taxon>Pseudocohnilembus</taxon>
    </lineage>
</organism>
<feature type="coiled-coil region" evidence="1">
    <location>
        <begin position="160"/>
        <end position="221"/>
    </location>
</feature>
<dbReference type="Proteomes" id="UP000054937">
    <property type="component" value="Unassembled WGS sequence"/>
</dbReference>
<dbReference type="AlphaFoldDB" id="A0A0V0QL94"/>
<reference evidence="2 3" key="1">
    <citation type="journal article" date="2015" name="Sci. Rep.">
        <title>Genome of the facultative scuticociliatosis pathogen Pseudocohnilembus persalinus provides insight into its virulence through horizontal gene transfer.</title>
        <authorList>
            <person name="Xiong J."/>
            <person name="Wang G."/>
            <person name="Cheng J."/>
            <person name="Tian M."/>
            <person name="Pan X."/>
            <person name="Warren A."/>
            <person name="Jiang C."/>
            <person name="Yuan D."/>
            <person name="Miao W."/>
        </authorList>
    </citation>
    <scope>NUCLEOTIDE SEQUENCE [LARGE SCALE GENOMIC DNA]</scope>
    <source>
        <strain evidence="2">36N120E</strain>
    </source>
</reference>
<feature type="coiled-coil region" evidence="1">
    <location>
        <begin position="45"/>
        <end position="76"/>
    </location>
</feature>
<accession>A0A0V0QL94</accession>
<evidence type="ECO:0000313" key="3">
    <source>
        <dbReference type="Proteomes" id="UP000054937"/>
    </source>
</evidence>
<gene>
    <name evidence="2" type="ORF">PPERSA_04805</name>
</gene>
<evidence type="ECO:0000256" key="1">
    <source>
        <dbReference type="SAM" id="Coils"/>
    </source>
</evidence>
<proteinExistence type="predicted"/>
<dbReference type="InParanoid" id="A0A0V0QL94"/>
<dbReference type="EMBL" id="LDAU01000146">
    <property type="protein sequence ID" value="KRX03010.1"/>
    <property type="molecule type" value="Genomic_DNA"/>
</dbReference>
<protein>
    <submittedName>
        <fullName evidence="2">Uncharacterized protein</fullName>
    </submittedName>
</protein>
<keyword evidence="3" id="KW-1185">Reference proteome</keyword>
<name>A0A0V0QL94_PSEPJ</name>
<keyword evidence="1" id="KW-0175">Coiled coil</keyword>
<sequence length="337" mass="41408">MRSYIDKKNDQIQLRDVEIGYLLTYNQNEKNILLQEKYQIEQTIREQQRTKRQNLKDQLEQKKTILEQTLEDEERLRNWEDQNGKITEQYGLLQKHLFDNDIQLLIEENTLRNWEQKNGSIKKEQGYQQFQAYQNQQKQQEKQNIINNLIEKLGYFDENNKQHMKLYLQEEKNSQQLQNENILIQLYEQNEDDQEFQQQKIKKYLDDIENAKQKLIEQKIEEWELENGLFSEDFDREEKENKYSYNDDEIETLKEIKSQKGKNDQKKLEKQHDLQKQLNQMYEQRNDLVGLIQEQLLNQENNSEQKTQLYKKIKKQDERIKQVIEKFDILRNNQRKH</sequence>